<comment type="similarity">
    <text evidence="1">Belongs to the REF/SRPP family.</text>
</comment>
<feature type="compositionally biased region" description="Low complexity" evidence="2">
    <location>
        <begin position="216"/>
        <end position="232"/>
    </location>
</feature>
<dbReference type="Proteomes" id="UP000796880">
    <property type="component" value="Unassembled WGS sequence"/>
</dbReference>
<evidence type="ECO:0000256" key="2">
    <source>
        <dbReference type="SAM" id="MobiDB-lite"/>
    </source>
</evidence>
<comment type="caution">
    <text evidence="3">The sequence shown here is derived from an EMBL/GenBank/DDBJ whole genome shotgun (WGS) entry which is preliminary data.</text>
</comment>
<dbReference type="AlphaFoldDB" id="A0A8K0DTS5"/>
<sequence>MDTERKNQELKHLGFVRVAAIQTLVCLSNLYDYAKQNLGPLRSMVGTVEGAVTTVVGPVYEKFKDVPDDLLAIVDKKVDEATYKFDRHAPPYAKQVVKRAHGYIVKASEKAHRFVNEAQTGGPRAAFHYAATEYKHLVLNQAVRLWVGVNHWSPVHTVSQKAAPKAAQLSDKYNHLVKDLRTKGYTVFGYLPLVPVDDIAKAFKQCERESDKKAAAPDSDASPAAAADSDASPGHKSDSDSD</sequence>
<organism evidence="3 4">
    <name type="scientific">Rhamnella rubrinervis</name>
    <dbReference type="NCBI Taxonomy" id="2594499"/>
    <lineage>
        <taxon>Eukaryota</taxon>
        <taxon>Viridiplantae</taxon>
        <taxon>Streptophyta</taxon>
        <taxon>Embryophyta</taxon>
        <taxon>Tracheophyta</taxon>
        <taxon>Spermatophyta</taxon>
        <taxon>Magnoliopsida</taxon>
        <taxon>eudicotyledons</taxon>
        <taxon>Gunneridae</taxon>
        <taxon>Pentapetalae</taxon>
        <taxon>rosids</taxon>
        <taxon>fabids</taxon>
        <taxon>Rosales</taxon>
        <taxon>Rhamnaceae</taxon>
        <taxon>rhamnoid group</taxon>
        <taxon>Rhamneae</taxon>
        <taxon>Rhamnella</taxon>
    </lineage>
</organism>
<name>A0A8K0DTS5_9ROSA</name>
<gene>
    <name evidence="3" type="ORF">FNV43_RR25777</name>
</gene>
<dbReference type="PANTHER" id="PTHR33732:SF2">
    <property type="entry name" value="REF_SRPP-LIKE PROTEIN"/>
    <property type="match status" value="1"/>
</dbReference>
<dbReference type="EMBL" id="VOIH02000012">
    <property type="protein sequence ID" value="KAF3431047.1"/>
    <property type="molecule type" value="Genomic_DNA"/>
</dbReference>
<evidence type="ECO:0000313" key="3">
    <source>
        <dbReference type="EMBL" id="KAF3431047.1"/>
    </source>
</evidence>
<evidence type="ECO:0000313" key="4">
    <source>
        <dbReference type="Proteomes" id="UP000796880"/>
    </source>
</evidence>
<accession>A0A8K0DTS5</accession>
<feature type="compositionally biased region" description="Basic and acidic residues" evidence="2">
    <location>
        <begin position="233"/>
        <end position="242"/>
    </location>
</feature>
<feature type="region of interest" description="Disordered" evidence="2">
    <location>
        <begin position="207"/>
        <end position="242"/>
    </location>
</feature>
<dbReference type="OrthoDB" id="1901372at2759"/>
<evidence type="ECO:0000256" key="1">
    <source>
        <dbReference type="ARBA" id="ARBA00009737"/>
    </source>
</evidence>
<keyword evidence="4" id="KW-1185">Reference proteome</keyword>
<evidence type="ECO:0008006" key="5">
    <source>
        <dbReference type="Google" id="ProtNLM"/>
    </source>
</evidence>
<protein>
    <recommendedName>
        <fullName evidence="5">REF/SRPP-like protein</fullName>
    </recommendedName>
</protein>
<proteinExistence type="inferred from homology"/>
<dbReference type="Pfam" id="PF05755">
    <property type="entry name" value="REF"/>
    <property type="match status" value="1"/>
</dbReference>
<reference evidence="3" key="1">
    <citation type="submission" date="2020-03" db="EMBL/GenBank/DDBJ databases">
        <title>A high-quality chromosome-level genome assembly of a woody plant with both climbing and erect habits, Rhamnella rubrinervis.</title>
        <authorList>
            <person name="Lu Z."/>
            <person name="Yang Y."/>
            <person name="Zhu X."/>
            <person name="Sun Y."/>
        </authorList>
    </citation>
    <scope>NUCLEOTIDE SEQUENCE</scope>
    <source>
        <strain evidence="3">BYM</strain>
        <tissue evidence="3">Leaf</tissue>
    </source>
</reference>
<dbReference type="PANTHER" id="PTHR33732">
    <property type="entry name" value="REF/SRPP-LIKE PROTEIN OS05G0151300/LOC_OS05G05940"/>
    <property type="match status" value="1"/>
</dbReference>
<dbReference type="InterPro" id="IPR008802">
    <property type="entry name" value="REF"/>
</dbReference>